<dbReference type="HOGENOM" id="CLU_020668_0_0_5"/>
<reference evidence="7" key="1">
    <citation type="submission" date="2011-03" db="EMBL/GenBank/DDBJ databases">
        <title>Draft genome sequence of Brevundimonas diminuta.</title>
        <authorList>
            <person name="Brown P.J.B."/>
            <person name="Buechlein A."/>
            <person name="Hemmerich C."/>
            <person name="Brun Y.V."/>
        </authorList>
    </citation>
    <scope>NUCLEOTIDE SEQUENCE [LARGE SCALE GENOMIC DNA]</scope>
    <source>
        <strain evidence="7">C19</strain>
    </source>
</reference>
<dbReference type="InterPro" id="IPR008939">
    <property type="entry name" value="Lytic_TGlycosylase_superhlx_U"/>
</dbReference>
<dbReference type="SUPFAM" id="SSF48435">
    <property type="entry name" value="Bacterial muramidases"/>
    <property type="match status" value="1"/>
</dbReference>
<evidence type="ECO:0000313" key="6">
    <source>
        <dbReference type="EMBL" id="EGF90753.1"/>
    </source>
</evidence>
<dbReference type="GO" id="GO:0016020">
    <property type="term" value="C:membrane"/>
    <property type="evidence" value="ECO:0007669"/>
    <property type="project" value="InterPro"/>
</dbReference>
<evidence type="ECO:0000256" key="1">
    <source>
        <dbReference type="ARBA" id="ARBA00007734"/>
    </source>
</evidence>
<keyword evidence="7" id="KW-1185">Reference proteome</keyword>
<dbReference type="eggNOG" id="COG0741">
    <property type="taxonomic scope" value="Bacteria"/>
</dbReference>
<comment type="similarity">
    <text evidence="2">Belongs to the virb1 family.</text>
</comment>
<evidence type="ECO:0000256" key="3">
    <source>
        <dbReference type="ARBA" id="ARBA00022729"/>
    </source>
</evidence>
<accession>F4QRB6</accession>
<feature type="domain" description="Transglycosylase SLT" evidence="5">
    <location>
        <begin position="442"/>
        <end position="544"/>
    </location>
</feature>
<dbReference type="InterPro" id="IPR006311">
    <property type="entry name" value="TAT_signal"/>
</dbReference>
<dbReference type="PANTHER" id="PTHR37423:SF2">
    <property type="entry name" value="MEMBRANE-BOUND LYTIC MUREIN TRANSGLYCOSYLASE C"/>
    <property type="match status" value="1"/>
</dbReference>
<dbReference type="RefSeq" id="WP_006274567.1">
    <property type="nucleotide sequence ID" value="NZ_GL883079.1"/>
</dbReference>
<dbReference type="PANTHER" id="PTHR37423">
    <property type="entry name" value="SOLUBLE LYTIC MUREIN TRANSGLYCOSYLASE-RELATED"/>
    <property type="match status" value="1"/>
</dbReference>
<dbReference type="InterPro" id="IPR023346">
    <property type="entry name" value="Lysozyme-like_dom_sf"/>
</dbReference>
<dbReference type="Gene3D" id="1.25.20.10">
    <property type="entry name" value="Bacterial muramidases"/>
    <property type="match status" value="1"/>
</dbReference>
<dbReference type="GO" id="GO:0008933">
    <property type="term" value="F:peptidoglycan lytic transglycosylase activity"/>
    <property type="evidence" value="ECO:0007669"/>
    <property type="project" value="InterPro"/>
</dbReference>
<evidence type="ECO:0000259" key="5">
    <source>
        <dbReference type="Pfam" id="PF01464"/>
    </source>
</evidence>
<name>F4QRB6_9CAUL</name>
<keyword evidence="3 4" id="KW-0732">Signal</keyword>
<evidence type="ECO:0000313" key="7">
    <source>
        <dbReference type="Proteomes" id="UP000006512"/>
    </source>
</evidence>
<dbReference type="PROSITE" id="PS51318">
    <property type="entry name" value="TAT"/>
    <property type="match status" value="1"/>
</dbReference>
<dbReference type="Pfam" id="PF01464">
    <property type="entry name" value="SLT"/>
    <property type="match status" value="1"/>
</dbReference>
<dbReference type="AlphaFoldDB" id="F4QRB6"/>
<evidence type="ECO:0000256" key="4">
    <source>
        <dbReference type="SAM" id="SignalP"/>
    </source>
</evidence>
<proteinExistence type="inferred from homology"/>
<dbReference type="GO" id="GO:0004553">
    <property type="term" value="F:hydrolase activity, hydrolyzing O-glycosyl compounds"/>
    <property type="evidence" value="ECO:0007669"/>
    <property type="project" value="InterPro"/>
</dbReference>
<dbReference type="PROSITE" id="PS00922">
    <property type="entry name" value="TRANSGLYCOSYLASE"/>
    <property type="match status" value="1"/>
</dbReference>
<sequence length="604" mass="64865">MTSNRQTLLRLLAGAAFMALASAAMAAPVMAQDFLKPDFAAQDPAPLTAAEAATPAADETVAFNTTPLPYALVAGQAQAPKQAVAQSLPLAAWDAQLYQAAFQMIEAGDFAGADEKLAQVKDQRLMGYARFNKLFHRKYTSTYDELMAWLGDYGDQPMAMRVWGLAKRKKPDGAPDPAFPSLMGAVPAGDVATNAGTAVRLNATGSLNAAPQANYNPGAPTGEDLTPKSARSAYNNGQLEQAVKLGKQIGDHWVVGLANWRLGRYEPAMAAFKFVASDPSQNAWSQSGGAYWAGRAALKVGKKDEAEGYFKVAASFPFTFYGLVAEQRLGVTPAVALSKKGELPTFAGQSRTAMVAALDGDFGWTASHPKAQRMNALIQVGRVGDAQDELQAAVQTATSAEERDRWLALSSHTQIPVSQLKRTDKLFDASLYPIPDFAPTGGYTVPKALVFALARKESKFNPKAYSYSGAYGLLQLMPATAALVENDASFTAKPKQLLTPEVNLRVGQRYIQRLFDAKMVDGDLLRTLAAYNAGPRPVKDAVDSLGPDADSLLFLESIPVAQTRQYVEEVAANYWIYRQLMGQPTKTLTMAANDARIIDASADK</sequence>
<dbReference type="GO" id="GO:0000270">
    <property type="term" value="P:peptidoglycan metabolic process"/>
    <property type="evidence" value="ECO:0007669"/>
    <property type="project" value="InterPro"/>
</dbReference>
<dbReference type="EMBL" id="GL883079">
    <property type="protein sequence ID" value="EGF90753.1"/>
    <property type="molecule type" value="Genomic_DNA"/>
</dbReference>
<protein>
    <submittedName>
        <fullName evidence="6">Transglycosylase SLT domain protein</fullName>
    </submittedName>
</protein>
<gene>
    <name evidence="6" type="ORF">ABI_37860</name>
</gene>
<feature type="chain" id="PRO_5003314367" evidence="4">
    <location>
        <begin position="27"/>
        <end position="604"/>
    </location>
</feature>
<dbReference type="Proteomes" id="UP000006512">
    <property type="component" value="Unassembled WGS sequence"/>
</dbReference>
<feature type="signal peptide" evidence="4">
    <location>
        <begin position="1"/>
        <end position="26"/>
    </location>
</feature>
<comment type="similarity">
    <text evidence="1">Belongs to the transglycosylase Slt family.</text>
</comment>
<dbReference type="InterPro" id="IPR008258">
    <property type="entry name" value="Transglycosylase_SLT_dom_1"/>
</dbReference>
<evidence type="ECO:0000256" key="2">
    <source>
        <dbReference type="ARBA" id="ARBA00009387"/>
    </source>
</evidence>
<dbReference type="SUPFAM" id="SSF53955">
    <property type="entry name" value="Lysozyme-like"/>
    <property type="match status" value="1"/>
</dbReference>
<dbReference type="Gene3D" id="1.10.530.10">
    <property type="match status" value="1"/>
</dbReference>
<dbReference type="STRING" id="715226.ABI_37860"/>
<dbReference type="InterPro" id="IPR000189">
    <property type="entry name" value="Transglyc_AS"/>
</dbReference>
<organism evidence="6 7">
    <name type="scientific">Asticcacaulis biprosthecium C19</name>
    <dbReference type="NCBI Taxonomy" id="715226"/>
    <lineage>
        <taxon>Bacteria</taxon>
        <taxon>Pseudomonadati</taxon>
        <taxon>Pseudomonadota</taxon>
        <taxon>Alphaproteobacteria</taxon>
        <taxon>Caulobacterales</taxon>
        <taxon>Caulobacteraceae</taxon>
        <taxon>Asticcacaulis</taxon>
    </lineage>
</organism>
<dbReference type="GO" id="GO:0042597">
    <property type="term" value="C:periplasmic space"/>
    <property type="evidence" value="ECO:0007669"/>
    <property type="project" value="InterPro"/>
</dbReference>
<dbReference type="CDD" id="cd13401">
    <property type="entry name" value="Slt70-like"/>
    <property type="match status" value="1"/>
</dbReference>